<name>G5KHQ0_9STRE</name>
<evidence type="ECO:0000256" key="1">
    <source>
        <dbReference type="ARBA" id="ARBA00004635"/>
    </source>
</evidence>
<dbReference type="PANTHER" id="PTHR30429">
    <property type="entry name" value="D-METHIONINE-BINDING LIPOPROTEIN METQ"/>
    <property type="match status" value="1"/>
</dbReference>
<reference evidence="7 8" key="1">
    <citation type="journal article" date="2014" name="Int. J. Syst. Evol. Microbiol.">
        <title>Phylogenomics and the dynamic genome evolution of the genus Streptococcus.</title>
        <authorList>
            <consortium name="The Broad Institute Genome Sequencing Platform"/>
            <person name="Richards V.P."/>
            <person name="Palmer S.R."/>
            <person name="Pavinski Bitar P.D."/>
            <person name="Qin X."/>
            <person name="Weinstock G.M."/>
            <person name="Highlander S.K."/>
            <person name="Town C.D."/>
            <person name="Burne R.A."/>
            <person name="Stanhope M.J."/>
        </authorList>
    </citation>
    <scope>NUCLEOTIDE SEQUENCE [LARGE SCALE GENOMIC DNA]</scope>
    <source>
        <strain evidence="7 8">2285-97</strain>
    </source>
</reference>
<evidence type="ECO:0000256" key="4">
    <source>
        <dbReference type="ARBA" id="ARBA00023136"/>
    </source>
</evidence>
<evidence type="ECO:0000256" key="5">
    <source>
        <dbReference type="ARBA" id="ARBA00023139"/>
    </source>
</evidence>
<dbReference type="Proteomes" id="UP000005388">
    <property type="component" value="Unassembled WGS sequence"/>
</dbReference>
<comment type="similarity">
    <text evidence="2">Belongs to the NlpA lipoprotein family.</text>
</comment>
<evidence type="ECO:0000313" key="7">
    <source>
        <dbReference type="EMBL" id="EHJ57325.1"/>
    </source>
</evidence>
<dbReference type="InterPro" id="IPR004872">
    <property type="entry name" value="Lipoprotein_NlpA"/>
</dbReference>
<dbReference type="EMBL" id="AEUZ02000001">
    <property type="protein sequence ID" value="EHJ57325.1"/>
    <property type="molecule type" value="Genomic_DNA"/>
</dbReference>
<keyword evidence="5" id="KW-0564">Palmitate</keyword>
<dbReference type="STRING" id="764291.STRUR_0263"/>
<dbReference type="Pfam" id="PF03180">
    <property type="entry name" value="Lipoprotein_9"/>
    <property type="match status" value="1"/>
</dbReference>
<sequence>MTKTDSDEARWDKIEELLKKDGIKLKYKEFTDYNQPNKAVENGEVDINAFQTYIYQDNWNKENKGHIVTIAETYISPINLFSGTDQQGKAKYNSIKELPDGAKIAIQNDVTNESRALYVLQAAGLIKLNVKNGAVAGLNNISENKKHLNFKELDASQTARALKSVDAAIVNNNYAIPAKLDFKTSLYKEMAGKDSKQWFNILSGKKGWQKTKKAAAIKKLVKDYHTDAVKNVILKTSDGVDVPVWK</sequence>
<keyword evidence="8" id="KW-1185">Reference proteome</keyword>
<dbReference type="PANTHER" id="PTHR30429:SF0">
    <property type="entry name" value="METHIONINE-BINDING LIPOPROTEIN METQ"/>
    <property type="match status" value="1"/>
</dbReference>
<dbReference type="GO" id="GO:0016020">
    <property type="term" value="C:membrane"/>
    <property type="evidence" value="ECO:0007669"/>
    <property type="project" value="UniProtKB-SubCell"/>
</dbReference>
<evidence type="ECO:0000256" key="3">
    <source>
        <dbReference type="ARBA" id="ARBA00022729"/>
    </source>
</evidence>
<keyword evidence="6 7" id="KW-0449">Lipoprotein</keyword>
<comment type="caution">
    <text evidence="7">The sequence shown here is derived from an EMBL/GenBank/DDBJ whole genome shotgun (WGS) entry which is preliminary data.</text>
</comment>
<organism evidence="7 8">
    <name type="scientific">Streptococcus urinalis 2285-97</name>
    <dbReference type="NCBI Taxonomy" id="764291"/>
    <lineage>
        <taxon>Bacteria</taxon>
        <taxon>Bacillati</taxon>
        <taxon>Bacillota</taxon>
        <taxon>Bacilli</taxon>
        <taxon>Lactobacillales</taxon>
        <taxon>Streptococcaceae</taxon>
        <taxon>Streptococcus</taxon>
    </lineage>
</organism>
<dbReference type="Gene3D" id="3.40.190.10">
    <property type="entry name" value="Periplasmic binding protein-like II"/>
    <property type="match status" value="2"/>
</dbReference>
<protein>
    <submittedName>
        <fullName evidence="7">NLPA lipoprotein</fullName>
    </submittedName>
</protein>
<keyword evidence="4" id="KW-0472">Membrane</keyword>
<dbReference type="AlphaFoldDB" id="G5KHQ0"/>
<comment type="subcellular location">
    <subcellularLocation>
        <location evidence="1">Membrane</location>
        <topology evidence="1">Lipid-anchor</topology>
    </subcellularLocation>
</comment>
<dbReference type="eggNOG" id="COG1464">
    <property type="taxonomic scope" value="Bacteria"/>
</dbReference>
<dbReference type="SUPFAM" id="SSF53850">
    <property type="entry name" value="Periplasmic binding protein-like II"/>
    <property type="match status" value="1"/>
</dbReference>
<evidence type="ECO:0000313" key="8">
    <source>
        <dbReference type="Proteomes" id="UP000005388"/>
    </source>
</evidence>
<gene>
    <name evidence="7" type="ORF">STRUR_0263</name>
</gene>
<evidence type="ECO:0000256" key="2">
    <source>
        <dbReference type="ARBA" id="ARBA00008973"/>
    </source>
</evidence>
<keyword evidence="3" id="KW-0732">Signal</keyword>
<evidence type="ECO:0000256" key="6">
    <source>
        <dbReference type="ARBA" id="ARBA00023288"/>
    </source>
</evidence>
<accession>G5KHQ0</accession>
<proteinExistence type="inferred from homology"/>